<gene>
    <name evidence="15" type="ORF">NIES4072_30260</name>
</gene>
<dbReference type="PANTHER" id="PTHR11351:SF31">
    <property type="entry name" value="DESATURASE 1, ISOFORM A-RELATED"/>
    <property type="match status" value="1"/>
</dbReference>
<comment type="subcellular location">
    <subcellularLocation>
        <location evidence="2">Membrane</location>
        <topology evidence="2">Multi-pass membrane protein</topology>
    </subcellularLocation>
</comment>
<proteinExistence type="inferred from homology"/>
<evidence type="ECO:0000256" key="3">
    <source>
        <dbReference type="ARBA" id="ARBA00008749"/>
    </source>
</evidence>
<keyword evidence="9" id="KW-0408">Iron</keyword>
<evidence type="ECO:0000313" key="15">
    <source>
        <dbReference type="EMBL" id="GBG19359.1"/>
    </source>
</evidence>
<dbReference type="PANTHER" id="PTHR11351">
    <property type="entry name" value="ACYL-COA DESATURASE"/>
    <property type="match status" value="1"/>
</dbReference>
<evidence type="ECO:0000256" key="2">
    <source>
        <dbReference type="ARBA" id="ARBA00004141"/>
    </source>
</evidence>
<dbReference type="GO" id="GO:0016717">
    <property type="term" value="F:oxidoreductase activity, acting on paired donors, with oxidation of a pair of donors resulting in the reduction of molecular oxygen to two molecules of water"/>
    <property type="evidence" value="ECO:0007669"/>
    <property type="project" value="InterPro"/>
</dbReference>
<sequence length="301" mass="33932">MKQYSHLTIISYIVGPTLIVVSHLGSLLIFVTGLSWGAVLWALLLYVIRMLATTGIYHRLLTHKSYQAPTSVLCVGSIVAASAGQMGPSWWKAHHMDHHQYSDQKEDPHSPYLPFKGIKGFWWSQAGWLFSPQFFPSKLPSDVESNVVLKIIDRLHFIPTVALTALSYYIGGVEYLGAFFLSTTVLFHCVATVNSLSHILGEQPFTTNDSSRNHWLVAFLTLGEGWHNLHHAFQWSARHGITVRKGQVAYLPDPTFWFIKTLEFLKLASKIRMPSEPELIARAINRNCQNSVFKARAKTSV</sequence>
<accession>A0A2R5FMU9</accession>
<evidence type="ECO:0000256" key="5">
    <source>
        <dbReference type="ARBA" id="ARBA00022692"/>
    </source>
</evidence>
<dbReference type="GO" id="GO:0016020">
    <property type="term" value="C:membrane"/>
    <property type="evidence" value="ECO:0007669"/>
    <property type="project" value="UniProtKB-SubCell"/>
</dbReference>
<dbReference type="CDD" id="cd03505">
    <property type="entry name" value="Delta9-FADS-like"/>
    <property type="match status" value="1"/>
</dbReference>
<dbReference type="Proteomes" id="UP000245124">
    <property type="component" value="Unassembled WGS sequence"/>
</dbReference>
<evidence type="ECO:0000256" key="4">
    <source>
        <dbReference type="ARBA" id="ARBA00022516"/>
    </source>
</evidence>
<evidence type="ECO:0000256" key="8">
    <source>
        <dbReference type="ARBA" id="ARBA00023002"/>
    </source>
</evidence>
<keyword evidence="12" id="KW-0275">Fatty acid biosynthesis</keyword>
<evidence type="ECO:0000256" key="1">
    <source>
        <dbReference type="ARBA" id="ARBA00001954"/>
    </source>
</evidence>
<evidence type="ECO:0000256" key="10">
    <source>
        <dbReference type="ARBA" id="ARBA00023098"/>
    </source>
</evidence>
<dbReference type="GO" id="GO:0006633">
    <property type="term" value="P:fatty acid biosynthetic process"/>
    <property type="evidence" value="ECO:0007669"/>
    <property type="project" value="UniProtKB-KW"/>
</dbReference>
<comment type="cofactor">
    <cofactor evidence="1">
        <name>Fe(2+)</name>
        <dbReference type="ChEBI" id="CHEBI:29033"/>
    </cofactor>
</comment>
<keyword evidence="5 13" id="KW-0812">Transmembrane</keyword>
<dbReference type="AlphaFoldDB" id="A0A2R5FMU9"/>
<evidence type="ECO:0000259" key="14">
    <source>
        <dbReference type="Pfam" id="PF00487"/>
    </source>
</evidence>
<name>A0A2R5FMU9_NOSCO</name>
<comment type="similarity">
    <text evidence="3">Belongs to the fatty acid desaturase type 2 family.</text>
</comment>
<dbReference type="RefSeq" id="WP_109012589.1">
    <property type="nucleotide sequence ID" value="NZ_BDUD01000001.1"/>
</dbReference>
<keyword evidence="16" id="KW-1185">Reference proteome</keyword>
<dbReference type="EMBL" id="BDUD01000001">
    <property type="protein sequence ID" value="GBG19359.1"/>
    <property type="molecule type" value="Genomic_DNA"/>
</dbReference>
<comment type="caution">
    <text evidence="15">The sequence shown here is derived from an EMBL/GenBank/DDBJ whole genome shotgun (WGS) entry which is preliminary data.</text>
</comment>
<reference evidence="15 16" key="1">
    <citation type="submission" date="2017-06" db="EMBL/GenBank/DDBJ databases">
        <title>Genome sequencing of cyanobaciteial culture collection at National Institute for Environmental Studies (NIES).</title>
        <authorList>
            <person name="Hirose Y."/>
            <person name="Shimura Y."/>
            <person name="Fujisawa T."/>
            <person name="Nakamura Y."/>
            <person name="Kawachi M."/>
        </authorList>
    </citation>
    <scope>NUCLEOTIDE SEQUENCE [LARGE SCALE GENOMIC DNA]</scope>
    <source>
        <strain evidence="15 16">NIES-4072</strain>
    </source>
</reference>
<feature type="transmembrane region" description="Helical" evidence="13">
    <location>
        <begin position="38"/>
        <end position="57"/>
    </location>
</feature>
<keyword evidence="10" id="KW-0443">Lipid metabolism</keyword>
<keyword evidence="4" id="KW-0444">Lipid biosynthesis</keyword>
<keyword evidence="11 13" id="KW-0472">Membrane</keyword>
<evidence type="ECO:0000256" key="11">
    <source>
        <dbReference type="ARBA" id="ARBA00023136"/>
    </source>
</evidence>
<keyword evidence="8" id="KW-0560">Oxidoreductase</keyword>
<evidence type="ECO:0000256" key="13">
    <source>
        <dbReference type="SAM" id="Phobius"/>
    </source>
</evidence>
<evidence type="ECO:0000256" key="7">
    <source>
        <dbReference type="ARBA" id="ARBA00022989"/>
    </source>
</evidence>
<organism evidence="15 16">
    <name type="scientific">Nostoc commune NIES-4072</name>
    <dbReference type="NCBI Taxonomy" id="2005467"/>
    <lineage>
        <taxon>Bacteria</taxon>
        <taxon>Bacillati</taxon>
        <taxon>Cyanobacteriota</taxon>
        <taxon>Cyanophyceae</taxon>
        <taxon>Nostocales</taxon>
        <taxon>Nostocaceae</taxon>
        <taxon>Nostoc</taxon>
    </lineage>
</organism>
<keyword evidence="7 13" id="KW-1133">Transmembrane helix</keyword>
<protein>
    <submittedName>
        <fullName evidence="15">Fatty acid desaturase</fullName>
    </submittedName>
</protein>
<evidence type="ECO:0000256" key="12">
    <source>
        <dbReference type="ARBA" id="ARBA00023160"/>
    </source>
</evidence>
<evidence type="ECO:0000256" key="9">
    <source>
        <dbReference type="ARBA" id="ARBA00023004"/>
    </source>
</evidence>
<feature type="domain" description="Fatty acid desaturase" evidence="14">
    <location>
        <begin position="35"/>
        <end position="234"/>
    </location>
</feature>
<dbReference type="OrthoDB" id="19906at2"/>
<dbReference type="InterPro" id="IPR015876">
    <property type="entry name" value="Acyl-CoA_DS"/>
</dbReference>
<dbReference type="InterPro" id="IPR005804">
    <property type="entry name" value="FA_desaturase_dom"/>
</dbReference>
<evidence type="ECO:0000256" key="6">
    <source>
        <dbReference type="ARBA" id="ARBA00022832"/>
    </source>
</evidence>
<evidence type="ECO:0000313" key="16">
    <source>
        <dbReference type="Proteomes" id="UP000245124"/>
    </source>
</evidence>
<dbReference type="Pfam" id="PF00487">
    <property type="entry name" value="FA_desaturase"/>
    <property type="match status" value="1"/>
</dbReference>
<feature type="transmembrane region" description="Helical" evidence="13">
    <location>
        <begin position="12"/>
        <end position="32"/>
    </location>
</feature>
<dbReference type="PRINTS" id="PR00075">
    <property type="entry name" value="FACDDSATRASE"/>
</dbReference>
<keyword evidence="6" id="KW-0276">Fatty acid metabolism</keyword>